<evidence type="ECO:0000256" key="12">
    <source>
        <dbReference type="ARBA" id="ARBA00048679"/>
    </source>
</evidence>
<dbReference type="Gene3D" id="3.30.200.20">
    <property type="entry name" value="Phosphorylase Kinase, domain 1"/>
    <property type="match status" value="1"/>
</dbReference>
<dbReference type="InterPro" id="IPR000719">
    <property type="entry name" value="Prot_kinase_dom"/>
</dbReference>
<dbReference type="InterPro" id="IPR011009">
    <property type="entry name" value="Kinase-like_dom_sf"/>
</dbReference>
<evidence type="ECO:0000256" key="9">
    <source>
        <dbReference type="ARBA" id="ARBA00023163"/>
    </source>
</evidence>
<feature type="compositionally biased region" description="Polar residues" evidence="13">
    <location>
        <begin position="989"/>
        <end position="1002"/>
    </location>
</feature>
<dbReference type="EC" id="2.7.11.1" evidence="3"/>
<dbReference type="Pfam" id="PF00069">
    <property type="entry name" value="Pkinase"/>
    <property type="match status" value="2"/>
</dbReference>
<keyword evidence="9" id="KW-0804">Transcription</keyword>
<evidence type="ECO:0000256" key="2">
    <source>
        <dbReference type="ARBA" id="ARBA00009903"/>
    </source>
</evidence>
<evidence type="ECO:0000313" key="16">
    <source>
        <dbReference type="Proteomes" id="UP000326396"/>
    </source>
</evidence>
<evidence type="ECO:0000256" key="10">
    <source>
        <dbReference type="ARBA" id="ARBA00023242"/>
    </source>
</evidence>
<dbReference type="GO" id="GO:0000127">
    <property type="term" value="C:transcription factor TFIIIC complex"/>
    <property type="evidence" value="ECO:0007669"/>
    <property type="project" value="TreeGrafter"/>
</dbReference>
<evidence type="ECO:0000256" key="8">
    <source>
        <dbReference type="ARBA" id="ARBA00022840"/>
    </source>
</evidence>
<dbReference type="Gene3D" id="1.10.510.10">
    <property type="entry name" value="Transferase(Phosphotransferase) domain 1"/>
    <property type="match status" value="1"/>
</dbReference>
<keyword evidence="7" id="KW-0418">Kinase</keyword>
<feature type="compositionally biased region" description="Basic and acidic residues" evidence="13">
    <location>
        <begin position="758"/>
        <end position="770"/>
    </location>
</feature>
<dbReference type="CDD" id="cd05574">
    <property type="entry name" value="STKc_phototropin_like"/>
    <property type="match status" value="1"/>
</dbReference>
<keyword evidence="16" id="KW-1185">Reference proteome</keyword>
<feature type="region of interest" description="Disordered" evidence="13">
    <location>
        <begin position="756"/>
        <end position="807"/>
    </location>
</feature>
<dbReference type="SUPFAM" id="SSF56112">
    <property type="entry name" value="Protein kinase-like (PK-like)"/>
    <property type="match status" value="1"/>
</dbReference>
<gene>
    <name evidence="15" type="ORF">E3N88_33117</name>
</gene>
<feature type="compositionally biased region" description="Basic and acidic residues" evidence="13">
    <location>
        <begin position="661"/>
        <end position="670"/>
    </location>
</feature>
<evidence type="ECO:0000256" key="7">
    <source>
        <dbReference type="ARBA" id="ARBA00022777"/>
    </source>
</evidence>
<comment type="caution">
    <text evidence="15">The sequence shown here is derived from an EMBL/GenBank/DDBJ whole genome shotgun (WGS) entry which is preliminary data.</text>
</comment>
<dbReference type="InterPro" id="IPR015943">
    <property type="entry name" value="WD40/YVTN_repeat-like_dom_sf"/>
</dbReference>
<evidence type="ECO:0000256" key="1">
    <source>
        <dbReference type="ARBA" id="ARBA00004123"/>
    </source>
</evidence>
<dbReference type="GO" id="GO:0005524">
    <property type="term" value="F:ATP binding"/>
    <property type="evidence" value="ECO:0007669"/>
    <property type="project" value="UniProtKB-KW"/>
</dbReference>
<feature type="region of interest" description="Disordered" evidence="13">
    <location>
        <begin position="987"/>
        <end position="1006"/>
    </location>
</feature>
<dbReference type="SUPFAM" id="SSF50978">
    <property type="entry name" value="WD40 repeat-like"/>
    <property type="match status" value="1"/>
</dbReference>
<dbReference type="InterPro" id="IPR008271">
    <property type="entry name" value="Ser/Thr_kinase_AS"/>
</dbReference>
<dbReference type="FunFam" id="1.10.510.10:FF:000028">
    <property type="entry name" value="serine/threonine-protein kinase D6PK-like"/>
    <property type="match status" value="1"/>
</dbReference>
<organism evidence="15 16">
    <name type="scientific">Mikania micrantha</name>
    <name type="common">bitter vine</name>
    <dbReference type="NCBI Taxonomy" id="192012"/>
    <lineage>
        <taxon>Eukaryota</taxon>
        <taxon>Viridiplantae</taxon>
        <taxon>Streptophyta</taxon>
        <taxon>Embryophyta</taxon>
        <taxon>Tracheophyta</taxon>
        <taxon>Spermatophyta</taxon>
        <taxon>Magnoliopsida</taxon>
        <taxon>eudicotyledons</taxon>
        <taxon>Gunneridae</taxon>
        <taxon>Pentapetalae</taxon>
        <taxon>asterids</taxon>
        <taxon>campanulids</taxon>
        <taxon>Asterales</taxon>
        <taxon>Asteraceae</taxon>
        <taxon>Asteroideae</taxon>
        <taxon>Heliantheae alliance</taxon>
        <taxon>Eupatorieae</taxon>
        <taxon>Mikania</taxon>
    </lineage>
</organism>
<dbReference type="GO" id="GO:0006383">
    <property type="term" value="P:transcription by RNA polymerase III"/>
    <property type="evidence" value="ECO:0007669"/>
    <property type="project" value="TreeGrafter"/>
</dbReference>
<dbReference type="SMART" id="SM00220">
    <property type="entry name" value="S_TKc"/>
    <property type="match status" value="1"/>
</dbReference>
<dbReference type="PROSITE" id="PS50011">
    <property type="entry name" value="PROTEIN_KINASE_DOM"/>
    <property type="match status" value="1"/>
</dbReference>
<dbReference type="PANTHER" id="PTHR15052">
    <property type="entry name" value="RNA POLYMERASE III TRANSCRIPTION INITIATION FACTOR COMPLEX SUBUNIT"/>
    <property type="match status" value="1"/>
</dbReference>
<keyword evidence="8" id="KW-0067">ATP-binding</keyword>
<dbReference type="PROSITE" id="PS00108">
    <property type="entry name" value="PROTEIN_KINASE_ST"/>
    <property type="match status" value="1"/>
</dbReference>
<feature type="region of interest" description="Disordered" evidence="13">
    <location>
        <begin position="639"/>
        <end position="671"/>
    </location>
</feature>
<proteinExistence type="inferred from homology"/>
<evidence type="ECO:0000256" key="5">
    <source>
        <dbReference type="ARBA" id="ARBA00022679"/>
    </source>
</evidence>
<comment type="catalytic activity">
    <reaction evidence="12">
        <text>L-seryl-[protein] + ATP = O-phospho-L-seryl-[protein] + ADP + H(+)</text>
        <dbReference type="Rhea" id="RHEA:17989"/>
        <dbReference type="Rhea" id="RHEA-COMP:9863"/>
        <dbReference type="Rhea" id="RHEA-COMP:11604"/>
        <dbReference type="ChEBI" id="CHEBI:15378"/>
        <dbReference type="ChEBI" id="CHEBI:29999"/>
        <dbReference type="ChEBI" id="CHEBI:30616"/>
        <dbReference type="ChEBI" id="CHEBI:83421"/>
        <dbReference type="ChEBI" id="CHEBI:456216"/>
        <dbReference type="EC" id="2.7.11.1"/>
    </reaction>
</comment>
<dbReference type="SMART" id="SM00320">
    <property type="entry name" value="WD40"/>
    <property type="match status" value="4"/>
</dbReference>
<evidence type="ECO:0000313" key="15">
    <source>
        <dbReference type="EMBL" id="KAD3337597.1"/>
    </source>
</evidence>
<keyword evidence="6" id="KW-0547">Nucleotide-binding</keyword>
<accession>A0A5N6MAU8</accession>
<feature type="domain" description="Protein kinase" evidence="14">
    <location>
        <begin position="1092"/>
        <end position="1426"/>
    </location>
</feature>
<evidence type="ECO:0000259" key="14">
    <source>
        <dbReference type="PROSITE" id="PS50011"/>
    </source>
</evidence>
<name>A0A5N6MAU8_9ASTR</name>
<dbReference type="InterPro" id="IPR052416">
    <property type="entry name" value="GTF3C_component"/>
</dbReference>
<evidence type="ECO:0000256" key="11">
    <source>
        <dbReference type="ARBA" id="ARBA00047899"/>
    </source>
</evidence>
<dbReference type="PANTHER" id="PTHR15052:SF2">
    <property type="entry name" value="GENERAL TRANSCRIPTION FACTOR 3C POLYPEPTIDE 2"/>
    <property type="match status" value="1"/>
</dbReference>
<dbReference type="OrthoDB" id="4703at2759"/>
<comment type="subcellular location">
    <subcellularLocation>
        <location evidence="1">Nucleus</location>
    </subcellularLocation>
</comment>
<evidence type="ECO:0000256" key="4">
    <source>
        <dbReference type="ARBA" id="ARBA00022527"/>
    </source>
</evidence>
<comment type="similarity">
    <text evidence="2">Belongs to the protein kinase superfamily. AGC Ser/Thr protein kinase family.</text>
</comment>
<dbReference type="Gene3D" id="2.130.10.10">
    <property type="entry name" value="YVTN repeat-like/Quinoprotein amine dehydrogenase"/>
    <property type="match status" value="1"/>
</dbReference>
<evidence type="ECO:0000256" key="3">
    <source>
        <dbReference type="ARBA" id="ARBA00012513"/>
    </source>
</evidence>
<dbReference type="FunFam" id="1.10.510.10:FF:000020">
    <property type="entry name" value="serine/threonine-protein kinase D6PK-like"/>
    <property type="match status" value="1"/>
</dbReference>
<dbReference type="InterPro" id="IPR036322">
    <property type="entry name" value="WD40_repeat_dom_sf"/>
</dbReference>
<sequence length="1478" mass="165470">MEYRQEFDFHVVPMADGDADDNEALPVGISVSNFDYSVENHFKVMDEIAMCSGESEIEYEQTEIQRLRSSVTFLSKWRDFRYKSREIKFACENNPPLEEDVTAQIKLSQFSSVAVPKEMSDGNTISLPSSKDFVMYVGGHVWALDWCPRVHQKSTSDTNVEFIAVSAHPPESSYHKIGAPLTGRGLIQIWCMLNTGINDQDLTPVVKVKGKARGRPRKKPMNESLNNFDDRNNIIQLLTEINNNLPKKRSHSFAVEFFDKVKLLNPEIFAKKLVNNSALKVYTRRPKDYSKDHFTKSKWTSSKSKLTKCQTWRNGKVNGHDVALPRLVMGLAHNGKVAWDVKWRPFDSCHISKHIMGYLAVLLGNGSLEVWEVPHPHLIKSLFSSCQLEGADPRFLKLKPIFFCSRLKRGDRQSIPLTLEWSASAPHDLILAGCHDGLVALWKFSSDGLFKDTRPLLCFSADTGPIRALKWSPVASDPESANIFVTAGFKGLKFWDLRNPLHPLWDVPAQKIINSLDWLPDPRCVVLSFDDGVIKTISLAKAAYDTPITGMPCNKTQHHGSYDYYCSSSSIWSVQVSKLTGMAAYCCSDGKVIHFQLTTKAVETDPRRNSAPHYLCGSLREEDSTLTLLSPLPNIPFPMKKSSTEWSDTPKSKRGVLSKSNQEKRAKDQISKCQIPQKLPSGVVSQKNEHEIETNQALMCIDNENKSEEDNDIEVFPPKIVAIHRVRWNMNKGSERLLCYGGAAGIVSHGRWQQMKPVTDKCGDGDEANGRRTSFNSSRHSDETGGPSPMKNPSKKPMRMSLSSSSGIGYPEPVSIKQALRGLCISQASEMAAIKRLSMPYSNSAQSTPRLNLEKSVKSVELLKEILRVPESDSQSSNEPVQEKKIISVHPEASLGSVNSEVIPVNSHDKNNYPSSKPTPKTRHKGKSIRTSPRAVKTVIRTKTAVKKKSKQEMTSVTPASNASIVVNSQLLCQKCNCAIKDAKIEPFNDSQSPHSTSSTDNGIRRKAKTLTSYGKTVSILHNKNSKYGDKGEFTQSSNSSICEYSSSTSISEERNLSECIIINRPHMSKDIRWQAINHMMKQNGFLGLRHFNLVKKLGSGDIGTVYLAELSGTNYPFAIKVMDNEFLERRQKMPRAHMEREILSILDHPFLPTLYAHFVSENLSCLVMEYCPGGDLHVLRQKQPARFFHEQAARFYVAEVLLALEYLHMLGIVYRDLKPENILVREDGHIMVTDFDLSLRCSVNPTLIQSPSSGMVEPPRISGPCAGSSCIDPFCIKPTCQKVLCFRSKISPPSKARTTKPNLAALNHSLPLLVAEPTEARSNSFVGTHEYLAPEIIKGEGHGSAVDWWTFGIFLYELLYGRTPFKGPGNDETLANVILENLWFPETPLVSFQARDLIKGLLMKEPENRLGSQRGAAEIKNHPFFDGLNWALIRCASPPELPEPYAVTVSKAASLERARKYLDYNGSFDGHLEFELF</sequence>
<comment type="catalytic activity">
    <reaction evidence="11">
        <text>L-threonyl-[protein] + ATP = O-phospho-L-threonyl-[protein] + ADP + H(+)</text>
        <dbReference type="Rhea" id="RHEA:46608"/>
        <dbReference type="Rhea" id="RHEA-COMP:11060"/>
        <dbReference type="Rhea" id="RHEA-COMP:11605"/>
        <dbReference type="ChEBI" id="CHEBI:15378"/>
        <dbReference type="ChEBI" id="CHEBI:30013"/>
        <dbReference type="ChEBI" id="CHEBI:30616"/>
        <dbReference type="ChEBI" id="CHEBI:61977"/>
        <dbReference type="ChEBI" id="CHEBI:456216"/>
        <dbReference type="EC" id="2.7.11.1"/>
    </reaction>
</comment>
<evidence type="ECO:0000256" key="6">
    <source>
        <dbReference type="ARBA" id="ARBA00022741"/>
    </source>
</evidence>
<evidence type="ECO:0000256" key="13">
    <source>
        <dbReference type="SAM" id="MobiDB-lite"/>
    </source>
</evidence>
<reference evidence="15 16" key="1">
    <citation type="submission" date="2019-05" db="EMBL/GenBank/DDBJ databases">
        <title>Mikania micrantha, genome provides insights into the molecular mechanism of rapid growth.</title>
        <authorList>
            <person name="Liu B."/>
        </authorList>
    </citation>
    <scope>NUCLEOTIDE SEQUENCE [LARGE SCALE GENOMIC DNA]</scope>
    <source>
        <strain evidence="15">NLD-2019</strain>
        <tissue evidence="15">Leaf</tissue>
    </source>
</reference>
<dbReference type="GO" id="GO:0005634">
    <property type="term" value="C:nucleus"/>
    <property type="evidence" value="ECO:0007669"/>
    <property type="project" value="UniProtKB-SubCell"/>
</dbReference>
<dbReference type="InterPro" id="IPR001680">
    <property type="entry name" value="WD40_rpt"/>
</dbReference>
<dbReference type="GO" id="GO:0004674">
    <property type="term" value="F:protein serine/threonine kinase activity"/>
    <property type="evidence" value="ECO:0007669"/>
    <property type="project" value="UniProtKB-KW"/>
</dbReference>
<keyword evidence="10" id="KW-0539">Nucleus</keyword>
<protein>
    <recommendedName>
        <fullName evidence="3">non-specific serine/threonine protein kinase</fullName>
        <ecNumber evidence="3">2.7.11.1</ecNumber>
    </recommendedName>
</protein>
<feature type="region of interest" description="Disordered" evidence="13">
    <location>
        <begin position="903"/>
        <end position="935"/>
    </location>
</feature>
<keyword evidence="5" id="KW-0808">Transferase</keyword>
<dbReference type="Proteomes" id="UP000326396">
    <property type="component" value="Linkage Group LG6"/>
</dbReference>
<keyword evidence="4" id="KW-0723">Serine/threonine-protein kinase</keyword>
<dbReference type="EMBL" id="SZYD01000016">
    <property type="protein sequence ID" value="KAD3337597.1"/>
    <property type="molecule type" value="Genomic_DNA"/>
</dbReference>